<proteinExistence type="inferred from homology"/>
<dbReference type="GO" id="GO:0003677">
    <property type="term" value="F:DNA binding"/>
    <property type="evidence" value="ECO:0007669"/>
    <property type="project" value="UniProtKB-KW"/>
</dbReference>
<evidence type="ECO:0000313" key="10">
    <source>
        <dbReference type="Proteomes" id="UP000275078"/>
    </source>
</evidence>
<protein>
    <recommendedName>
        <fullName evidence="8">Histone H4</fullName>
    </recommendedName>
</protein>
<dbReference type="Gene3D" id="1.10.20.10">
    <property type="entry name" value="Histone, subunit A"/>
    <property type="match status" value="1"/>
</dbReference>
<feature type="non-terminal residue" evidence="9">
    <location>
        <position position="1"/>
    </location>
</feature>
<dbReference type="InterPro" id="IPR009072">
    <property type="entry name" value="Histone-fold"/>
</dbReference>
<evidence type="ECO:0000256" key="8">
    <source>
        <dbReference type="RuleBase" id="RU000528"/>
    </source>
</evidence>
<reference evidence="9 10" key="1">
    <citation type="journal article" date="2018" name="Nat. Ecol. Evol.">
        <title>Pezizomycetes genomes reveal the molecular basis of ectomycorrhizal truffle lifestyle.</title>
        <authorList>
            <person name="Murat C."/>
            <person name="Payen T."/>
            <person name="Noel B."/>
            <person name="Kuo A."/>
            <person name="Morin E."/>
            <person name="Chen J."/>
            <person name="Kohler A."/>
            <person name="Krizsan K."/>
            <person name="Balestrini R."/>
            <person name="Da Silva C."/>
            <person name="Montanini B."/>
            <person name="Hainaut M."/>
            <person name="Levati E."/>
            <person name="Barry K.W."/>
            <person name="Belfiori B."/>
            <person name="Cichocki N."/>
            <person name="Clum A."/>
            <person name="Dockter R.B."/>
            <person name="Fauchery L."/>
            <person name="Guy J."/>
            <person name="Iotti M."/>
            <person name="Le Tacon F."/>
            <person name="Lindquist E.A."/>
            <person name="Lipzen A."/>
            <person name="Malagnac F."/>
            <person name="Mello A."/>
            <person name="Molinier V."/>
            <person name="Miyauchi S."/>
            <person name="Poulain J."/>
            <person name="Riccioni C."/>
            <person name="Rubini A."/>
            <person name="Sitrit Y."/>
            <person name="Splivallo R."/>
            <person name="Traeger S."/>
            <person name="Wang M."/>
            <person name="Zifcakova L."/>
            <person name="Wipf D."/>
            <person name="Zambonelli A."/>
            <person name="Paolocci F."/>
            <person name="Nowrousian M."/>
            <person name="Ottonello S."/>
            <person name="Baldrian P."/>
            <person name="Spatafora J.W."/>
            <person name="Henrissat B."/>
            <person name="Nagy L.G."/>
            <person name="Aury J.M."/>
            <person name="Wincker P."/>
            <person name="Grigoriev I.V."/>
            <person name="Bonfante P."/>
            <person name="Martin F.M."/>
        </authorList>
    </citation>
    <scope>NUCLEOTIDE SEQUENCE [LARGE SCALE GENOMIC DNA]</scope>
    <source>
        <strain evidence="9 10">RN42</strain>
    </source>
</reference>
<dbReference type="Proteomes" id="UP000275078">
    <property type="component" value="Unassembled WGS sequence"/>
</dbReference>
<name>A0A3N4HTB7_ASCIM</name>
<dbReference type="GO" id="GO:0046982">
    <property type="term" value="F:protein heterodimerization activity"/>
    <property type="evidence" value="ECO:0007669"/>
    <property type="project" value="InterPro"/>
</dbReference>
<evidence type="ECO:0000256" key="1">
    <source>
        <dbReference type="ARBA" id="ARBA00004123"/>
    </source>
</evidence>
<gene>
    <name evidence="9" type="ORF">BJ508DRAFT_213130</name>
</gene>
<dbReference type="OrthoDB" id="3919494at2759"/>
<accession>A0A3N4HTB7</accession>
<evidence type="ECO:0000313" key="9">
    <source>
        <dbReference type="EMBL" id="RPA77085.1"/>
    </source>
</evidence>
<evidence type="ECO:0000256" key="2">
    <source>
        <dbReference type="ARBA" id="ARBA00004286"/>
    </source>
</evidence>
<keyword evidence="10" id="KW-1185">Reference proteome</keyword>
<evidence type="ECO:0000256" key="4">
    <source>
        <dbReference type="ARBA" id="ARBA00022454"/>
    </source>
</evidence>
<organism evidence="9 10">
    <name type="scientific">Ascobolus immersus RN42</name>
    <dbReference type="NCBI Taxonomy" id="1160509"/>
    <lineage>
        <taxon>Eukaryota</taxon>
        <taxon>Fungi</taxon>
        <taxon>Dikarya</taxon>
        <taxon>Ascomycota</taxon>
        <taxon>Pezizomycotina</taxon>
        <taxon>Pezizomycetes</taxon>
        <taxon>Pezizales</taxon>
        <taxon>Ascobolaceae</taxon>
        <taxon>Ascobolus</taxon>
    </lineage>
</organism>
<comment type="function">
    <text evidence="8">Core component of nucleosome. Nucleosomes wrap and compact DNA into chromatin, limiting DNA accessibility to the cellular machineries which require DNA as a template. Histones thereby play a central role in transcription regulation, DNA repair, DNA replication and chromosomal stability. DNA accessibility is regulated via a complex set of post-translational modifications of histones, also called histone code, and nucleosome remodeling.</text>
</comment>
<evidence type="ECO:0000256" key="3">
    <source>
        <dbReference type="ARBA" id="ARBA00006564"/>
    </source>
</evidence>
<evidence type="ECO:0000256" key="5">
    <source>
        <dbReference type="ARBA" id="ARBA00023125"/>
    </source>
</evidence>
<keyword evidence="7 8" id="KW-0544">Nucleosome core</keyword>
<keyword evidence="5 8" id="KW-0238">DNA-binding</keyword>
<dbReference type="GO" id="GO:0005634">
    <property type="term" value="C:nucleus"/>
    <property type="evidence" value="ECO:0007669"/>
    <property type="project" value="UniProtKB-SubCell"/>
</dbReference>
<comment type="subunit">
    <text evidence="8">The nucleosome is a histone octamer containing two molecules each of H2A, H2B, H3 and H4 assembled in one H3-H4 heterotetramer and two H2A-H2B heterodimers. The octamer wraps approximately 147 bp of DNA.</text>
</comment>
<dbReference type="CDD" id="cd22912">
    <property type="entry name" value="HFD_H4"/>
    <property type="match status" value="1"/>
</dbReference>
<dbReference type="SMART" id="SM00417">
    <property type="entry name" value="H4"/>
    <property type="match status" value="1"/>
</dbReference>
<dbReference type="AlphaFoldDB" id="A0A3N4HTB7"/>
<keyword evidence="4 8" id="KW-0158">Chromosome</keyword>
<keyword evidence="6 8" id="KW-0539">Nucleus</keyword>
<dbReference type="PANTHER" id="PTHR10484">
    <property type="entry name" value="HISTONE H4"/>
    <property type="match status" value="1"/>
</dbReference>
<dbReference type="GO" id="GO:0030527">
    <property type="term" value="F:structural constituent of chromatin"/>
    <property type="evidence" value="ECO:0007669"/>
    <property type="project" value="InterPro"/>
</dbReference>
<comment type="subcellular location">
    <subcellularLocation>
        <location evidence="2">Chromosome</location>
    </subcellularLocation>
    <subcellularLocation>
        <location evidence="1">Nucleus</location>
    </subcellularLocation>
</comment>
<dbReference type="InterPro" id="IPR001951">
    <property type="entry name" value="Histone_H4"/>
</dbReference>
<evidence type="ECO:0000256" key="7">
    <source>
        <dbReference type="ARBA" id="ARBA00023269"/>
    </source>
</evidence>
<dbReference type="STRING" id="1160509.A0A3N4HTB7"/>
<sequence length="88" mass="10263">FRRLARRGGVKRISATIYDDIRLTMKAYLEKILQDCVTYLEYQKRTTVTVTDVIFALKRIGRPIYGFDKETYNPNKRPIAAGALRRAH</sequence>
<dbReference type="EMBL" id="ML119732">
    <property type="protein sequence ID" value="RPA77085.1"/>
    <property type="molecule type" value="Genomic_DNA"/>
</dbReference>
<comment type="similarity">
    <text evidence="3 8">Belongs to the histone H4 family.</text>
</comment>
<dbReference type="GO" id="GO:0000786">
    <property type="term" value="C:nucleosome"/>
    <property type="evidence" value="ECO:0007669"/>
    <property type="project" value="UniProtKB-KW"/>
</dbReference>
<dbReference type="PRINTS" id="PR00623">
    <property type="entry name" value="HISTONEH4"/>
</dbReference>
<dbReference type="SUPFAM" id="SSF47113">
    <property type="entry name" value="Histone-fold"/>
    <property type="match status" value="1"/>
</dbReference>
<evidence type="ECO:0000256" key="6">
    <source>
        <dbReference type="ARBA" id="ARBA00023242"/>
    </source>
</evidence>